<evidence type="ECO:0000256" key="10">
    <source>
        <dbReference type="ARBA" id="ARBA00022915"/>
    </source>
</evidence>
<reference evidence="17 18" key="1">
    <citation type="submission" date="2023-03" db="EMBL/GenBank/DDBJ databases">
        <title>Host association and intracellularity evolved multiple times independently in the Rickettsiales.</title>
        <authorList>
            <person name="Castelli M."/>
            <person name="Nardi T."/>
            <person name="Gammuto L."/>
            <person name="Bellinzona G."/>
            <person name="Sabaneyeva E."/>
            <person name="Potekhin A."/>
            <person name="Serra V."/>
            <person name="Petroni G."/>
            <person name="Sassera D."/>
        </authorList>
    </citation>
    <scope>NUCLEOTIDE SEQUENCE [LARGE SCALE GENOMIC DNA]</scope>
    <source>
        <strain evidence="17 18">Sr 2-6</strain>
    </source>
</reference>
<dbReference type="RefSeq" id="WP_322776137.1">
    <property type="nucleotide sequence ID" value="NZ_JARJFB010000007.1"/>
</dbReference>
<evidence type="ECO:0000256" key="7">
    <source>
        <dbReference type="ARBA" id="ARBA00022723"/>
    </source>
</evidence>
<dbReference type="InterPro" id="IPR005941">
    <property type="entry name" value="DapE_proteobac"/>
</dbReference>
<feature type="binding site" evidence="15">
    <location>
        <position position="351"/>
    </location>
    <ligand>
        <name>Zn(2+)</name>
        <dbReference type="ChEBI" id="CHEBI:29105"/>
        <label>2</label>
    </ligand>
</feature>
<feature type="active site" evidence="15">
    <location>
        <position position="72"/>
    </location>
</feature>
<dbReference type="InterPro" id="IPR001261">
    <property type="entry name" value="ArgE/DapE_CS"/>
</dbReference>
<comment type="pathway">
    <text evidence="1 15">Amino-acid biosynthesis; L-lysine biosynthesis via DAP pathway; LL-2,6-diaminopimelate from (S)-tetrahydrodipicolinate (succinylase route): step 3/3.</text>
</comment>
<evidence type="ECO:0000256" key="12">
    <source>
        <dbReference type="ARBA" id="ARBA00023285"/>
    </source>
</evidence>
<keyword evidence="18" id="KW-1185">Reference proteome</keyword>
<evidence type="ECO:0000256" key="9">
    <source>
        <dbReference type="ARBA" id="ARBA00022833"/>
    </source>
</evidence>
<evidence type="ECO:0000256" key="6">
    <source>
        <dbReference type="ARBA" id="ARBA00022605"/>
    </source>
</evidence>
<dbReference type="PANTHER" id="PTHR43808">
    <property type="entry name" value="ACETYLORNITHINE DEACETYLASE"/>
    <property type="match status" value="1"/>
</dbReference>
<dbReference type="Gene3D" id="3.40.630.10">
    <property type="entry name" value="Zn peptidases"/>
    <property type="match status" value="1"/>
</dbReference>
<dbReference type="PROSITE" id="PS00759">
    <property type="entry name" value="ARGE_DAPE_CPG2_2"/>
    <property type="match status" value="1"/>
</dbReference>
<evidence type="ECO:0000313" key="17">
    <source>
        <dbReference type="EMBL" id="MEA0970232.1"/>
    </source>
</evidence>
<organism evidence="17 18">
    <name type="scientific">Candidatus Megaera venefica</name>
    <dbReference type="NCBI Taxonomy" id="2055910"/>
    <lineage>
        <taxon>Bacteria</taxon>
        <taxon>Pseudomonadati</taxon>
        <taxon>Pseudomonadota</taxon>
        <taxon>Alphaproteobacteria</taxon>
        <taxon>Rickettsiales</taxon>
        <taxon>Rickettsiaceae</taxon>
        <taxon>Candidatus Megaera</taxon>
    </lineage>
</organism>
<dbReference type="Proteomes" id="UP001291687">
    <property type="component" value="Unassembled WGS sequence"/>
</dbReference>
<dbReference type="SUPFAM" id="SSF53187">
    <property type="entry name" value="Zn-dependent exopeptidases"/>
    <property type="match status" value="1"/>
</dbReference>
<dbReference type="PANTHER" id="PTHR43808:SF31">
    <property type="entry name" value="N-ACETYL-L-CITRULLINE DEACETYLASE"/>
    <property type="match status" value="1"/>
</dbReference>
<evidence type="ECO:0000256" key="2">
    <source>
        <dbReference type="ARBA" id="ARBA00006746"/>
    </source>
</evidence>
<feature type="binding site" evidence="15">
    <location>
        <position position="166"/>
    </location>
    <ligand>
        <name>Zn(2+)</name>
        <dbReference type="ChEBI" id="CHEBI:29105"/>
        <label>1</label>
    </ligand>
</feature>
<evidence type="ECO:0000256" key="13">
    <source>
        <dbReference type="ARBA" id="ARBA00031891"/>
    </source>
</evidence>
<dbReference type="NCBIfam" id="NF009557">
    <property type="entry name" value="PRK13009.1"/>
    <property type="match status" value="1"/>
</dbReference>
<dbReference type="EC" id="3.5.1.18" evidence="4 15"/>
<feature type="binding site" evidence="15">
    <location>
        <position position="103"/>
    </location>
    <ligand>
        <name>Zn(2+)</name>
        <dbReference type="ChEBI" id="CHEBI:29105"/>
        <label>2</label>
    </ligand>
</feature>
<feature type="binding site" evidence="15">
    <location>
        <position position="70"/>
    </location>
    <ligand>
        <name>Zn(2+)</name>
        <dbReference type="ChEBI" id="CHEBI:29105"/>
        <label>1</label>
    </ligand>
</feature>
<evidence type="ECO:0000256" key="11">
    <source>
        <dbReference type="ARBA" id="ARBA00023154"/>
    </source>
</evidence>
<evidence type="ECO:0000256" key="3">
    <source>
        <dbReference type="ARBA" id="ARBA00011738"/>
    </source>
</evidence>
<comment type="subunit">
    <text evidence="3 15">Homodimer.</text>
</comment>
<comment type="cofactor">
    <cofactor evidence="15">
        <name>Zn(2+)</name>
        <dbReference type="ChEBI" id="CHEBI:29105"/>
    </cofactor>
    <cofactor evidence="15">
        <name>Co(2+)</name>
        <dbReference type="ChEBI" id="CHEBI:48828"/>
    </cofactor>
    <text evidence="15">Binds 2 Zn(2+) or Co(2+) ions per subunit.</text>
</comment>
<feature type="binding site" evidence="15">
    <location>
        <position position="103"/>
    </location>
    <ligand>
        <name>Zn(2+)</name>
        <dbReference type="ChEBI" id="CHEBI:29105"/>
        <label>1</label>
    </ligand>
</feature>
<evidence type="ECO:0000256" key="4">
    <source>
        <dbReference type="ARBA" id="ARBA00011921"/>
    </source>
</evidence>
<sequence>MKSVLNVLEQLIAFKSITPTGKDAIDFVADYLQKLGFECLIKTFGPNGQEVTNLYATLGHEAPNICFAGHIDIVPPGDEKLWQSDPFQMQVKDDLVFGRGTVDMKGAIACCLVAVSEFLKENKNHNGTISFLLTTDEEGDGTHGLKEMLEYIKDIEPKIDFCILGEPTTEHEVGDTIKIGRRGSINFDLTITGKQGHVAYPEKAINPMPIVISALKGLIETEFDSGSEFFQKSNLEITSIEGQNPVRNVIPFSVSAKFNIRFIDKHTPSDLAAKVAHVISQYSDDYELKYSCTSLPFVQEYSKEIERFADIVYDTCGIRPKIKTNGGTSDARFIHKYTQVVEFGLNCDLAHKIDEHTKICDLQTLYNVYYSSLVKLL</sequence>
<keyword evidence="8 15" id="KW-0378">Hydrolase</keyword>
<dbReference type="HAMAP" id="MF_01690">
    <property type="entry name" value="DapE"/>
    <property type="match status" value="1"/>
</dbReference>
<keyword evidence="12 15" id="KW-0170">Cobalt</keyword>
<evidence type="ECO:0000256" key="14">
    <source>
        <dbReference type="ARBA" id="ARBA00051301"/>
    </source>
</evidence>
<gene>
    <name evidence="15" type="primary">dapE</name>
    <name evidence="17" type="ORF">Megvenef_00185</name>
</gene>
<comment type="catalytic activity">
    <reaction evidence="14 15">
        <text>N-succinyl-(2S,6S)-2,6-diaminopimelate + H2O = (2S,6S)-2,6-diaminopimelate + succinate</text>
        <dbReference type="Rhea" id="RHEA:22608"/>
        <dbReference type="ChEBI" id="CHEBI:15377"/>
        <dbReference type="ChEBI" id="CHEBI:30031"/>
        <dbReference type="ChEBI" id="CHEBI:57609"/>
        <dbReference type="ChEBI" id="CHEBI:58087"/>
        <dbReference type="EC" id="3.5.1.18"/>
    </reaction>
</comment>
<evidence type="ECO:0000256" key="15">
    <source>
        <dbReference type="HAMAP-Rule" id="MF_01690"/>
    </source>
</evidence>
<dbReference type="InterPro" id="IPR002933">
    <property type="entry name" value="Peptidase_M20"/>
</dbReference>
<keyword evidence="9 15" id="KW-0862">Zinc</keyword>
<comment type="similarity">
    <text evidence="2 15">Belongs to the peptidase M20A family. DapE subfamily.</text>
</comment>
<name>A0ABU5NAN1_9RICK</name>
<feature type="binding site" evidence="15">
    <location>
        <position position="138"/>
    </location>
    <ligand>
        <name>Zn(2+)</name>
        <dbReference type="ChEBI" id="CHEBI:29105"/>
        <label>2</label>
    </ligand>
</feature>
<comment type="caution">
    <text evidence="17">The sequence shown here is derived from an EMBL/GenBank/DDBJ whole genome shotgun (WGS) entry which is preliminary data.</text>
</comment>
<keyword evidence="11 15" id="KW-0457">Lysine biosynthesis</keyword>
<feature type="domain" description="Peptidase M20 dimerisation" evidence="16">
    <location>
        <begin position="179"/>
        <end position="285"/>
    </location>
</feature>
<dbReference type="SUPFAM" id="SSF55031">
    <property type="entry name" value="Bacterial exopeptidase dimerisation domain"/>
    <property type="match status" value="1"/>
</dbReference>
<evidence type="ECO:0000256" key="1">
    <source>
        <dbReference type="ARBA" id="ARBA00005130"/>
    </source>
</evidence>
<dbReference type="InterPro" id="IPR050072">
    <property type="entry name" value="Peptidase_M20A"/>
</dbReference>
<accession>A0ABU5NAN1</accession>
<evidence type="ECO:0000256" key="5">
    <source>
        <dbReference type="ARBA" id="ARBA00022391"/>
    </source>
</evidence>
<dbReference type="InterPro" id="IPR036264">
    <property type="entry name" value="Bact_exopeptidase_dim_dom"/>
</dbReference>
<protein>
    <recommendedName>
        <fullName evidence="5 15">Succinyl-diaminopimelate desuccinylase</fullName>
        <shortName evidence="15">SDAP desuccinylase</shortName>
        <ecNumber evidence="4 15">3.5.1.18</ecNumber>
    </recommendedName>
    <alternativeName>
        <fullName evidence="13 15">N-succinyl-LL-2,6-diaminoheptanedioate amidohydrolase</fullName>
    </alternativeName>
</protein>
<keyword evidence="6 15" id="KW-0028">Amino-acid biosynthesis</keyword>
<dbReference type="NCBIfam" id="TIGR01246">
    <property type="entry name" value="dapE_proteo"/>
    <property type="match status" value="1"/>
</dbReference>
<feature type="active site" description="Proton acceptor" evidence="15">
    <location>
        <position position="137"/>
    </location>
</feature>
<evidence type="ECO:0000313" key="18">
    <source>
        <dbReference type="Proteomes" id="UP001291687"/>
    </source>
</evidence>
<dbReference type="Gene3D" id="3.30.70.360">
    <property type="match status" value="1"/>
</dbReference>
<dbReference type="Pfam" id="PF01546">
    <property type="entry name" value="Peptidase_M20"/>
    <property type="match status" value="1"/>
</dbReference>
<comment type="function">
    <text evidence="15">Catalyzes the hydrolysis of N-succinyl-L,L-diaminopimelic acid (SDAP), forming succinate and LL-2,6-diaminopimelate (DAP), an intermediate involved in the bacterial biosynthesis of lysine and meso-diaminopimelic acid, an essential component of bacterial cell walls.</text>
</comment>
<keyword evidence="7 15" id="KW-0479">Metal-binding</keyword>
<dbReference type="Pfam" id="PF07687">
    <property type="entry name" value="M20_dimer"/>
    <property type="match status" value="1"/>
</dbReference>
<dbReference type="InterPro" id="IPR011650">
    <property type="entry name" value="Peptidase_M20_dimer"/>
</dbReference>
<dbReference type="CDD" id="cd03891">
    <property type="entry name" value="M20_DapE_proteobac"/>
    <property type="match status" value="1"/>
</dbReference>
<dbReference type="EMBL" id="JARJFB010000007">
    <property type="protein sequence ID" value="MEA0970232.1"/>
    <property type="molecule type" value="Genomic_DNA"/>
</dbReference>
<evidence type="ECO:0000256" key="8">
    <source>
        <dbReference type="ARBA" id="ARBA00022801"/>
    </source>
</evidence>
<evidence type="ECO:0000259" key="16">
    <source>
        <dbReference type="Pfam" id="PF07687"/>
    </source>
</evidence>
<keyword evidence="10 15" id="KW-0220">Diaminopimelate biosynthesis</keyword>
<proteinExistence type="inferred from homology"/>